<dbReference type="Gene3D" id="3.40.630.30">
    <property type="match status" value="1"/>
</dbReference>
<dbReference type="PANTHER" id="PTHR43877:SF1">
    <property type="entry name" value="ACETYLTRANSFERASE"/>
    <property type="match status" value="1"/>
</dbReference>
<gene>
    <name evidence="4" type="ORF">SAMN02745189_00600</name>
</gene>
<dbReference type="InterPro" id="IPR016181">
    <property type="entry name" value="Acyl_CoA_acyltransferase"/>
</dbReference>
<dbReference type="PROSITE" id="PS51186">
    <property type="entry name" value="GNAT"/>
    <property type="match status" value="1"/>
</dbReference>
<dbReference type="InterPro" id="IPR050832">
    <property type="entry name" value="Bact_Acetyltransf"/>
</dbReference>
<keyword evidence="1 4" id="KW-0808">Transferase</keyword>
<dbReference type="OrthoDB" id="5292888at2"/>
<dbReference type="EMBL" id="FRCF01000002">
    <property type="protein sequence ID" value="SHL58775.1"/>
    <property type="molecule type" value="Genomic_DNA"/>
</dbReference>
<evidence type="ECO:0000259" key="3">
    <source>
        <dbReference type="PROSITE" id="PS51186"/>
    </source>
</evidence>
<dbReference type="InterPro" id="IPR000182">
    <property type="entry name" value="GNAT_dom"/>
</dbReference>
<sequence>MKIRQAVVKDAPGIAKVHVDSWRTTYKEIIPGSYLNDLSYDERTDLWNRILMEERDNVIVAEDEAGRIIGFASWNGRDDSCDLTAIYLLEEFQGRGIGKKMFEKLFSHFKAKGYDKITVEVLEDNKTRYFYEHYGAELTDTVEISIGGEMFNELIYEWDDVEEVIGKLR</sequence>
<dbReference type="PANTHER" id="PTHR43877">
    <property type="entry name" value="AMINOALKYLPHOSPHONATE N-ACETYLTRANSFERASE-RELATED-RELATED"/>
    <property type="match status" value="1"/>
</dbReference>
<reference evidence="4 5" key="1">
    <citation type="submission" date="2016-11" db="EMBL/GenBank/DDBJ databases">
        <authorList>
            <person name="Jaros S."/>
            <person name="Januszkiewicz K."/>
            <person name="Wedrychowicz H."/>
        </authorList>
    </citation>
    <scope>NUCLEOTIDE SEQUENCE [LARGE SCALE GENOMIC DNA]</scope>
    <source>
        <strain evidence="4 5">DSM 16010</strain>
    </source>
</reference>
<protein>
    <submittedName>
        <fullName evidence="4">L-amino acid N-acyltransferase YncA</fullName>
    </submittedName>
</protein>
<proteinExistence type="predicted"/>
<keyword evidence="5" id="KW-1185">Reference proteome</keyword>
<dbReference type="Pfam" id="PF00583">
    <property type="entry name" value="Acetyltransf_1"/>
    <property type="match status" value="1"/>
</dbReference>
<dbReference type="SUPFAM" id="SSF55729">
    <property type="entry name" value="Acyl-CoA N-acyltransferases (Nat)"/>
    <property type="match status" value="1"/>
</dbReference>
<organism evidence="4 5">
    <name type="scientific">Lacicoccus alkaliphilus DSM 16010</name>
    <dbReference type="NCBI Taxonomy" id="1123231"/>
    <lineage>
        <taxon>Bacteria</taxon>
        <taxon>Bacillati</taxon>
        <taxon>Bacillota</taxon>
        <taxon>Bacilli</taxon>
        <taxon>Bacillales</taxon>
        <taxon>Salinicoccaceae</taxon>
        <taxon>Lacicoccus</taxon>
    </lineage>
</organism>
<evidence type="ECO:0000313" key="5">
    <source>
        <dbReference type="Proteomes" id="UP000184206"/>
    </source>
</evidence>
<dbReference type="RefSeq" id="WP_072708118.1">
    <property type="nucleotide sequence ID" value="NZ_FRCF01000002.1"/>
</dbReference>
<dbReference type="Proteomes" id="UP000184206">
    <property type="component" value="Unassembled WGS sequence"/>
</dbReference>
<dbReference type="GO" id="GO:0016747">
    <property type="term" value="F:acyltransferase activity, transferring groups other than amino-acyl groups"/>
    <property type="evidence" value="ECO:0007669"/>
    <property type="project" value="InterPro"/>
</dbReference>
<feature type="domain" description="N-acetyltransferase" evidence="3">
    <location>
        <begin position="1"/>
        <end position="155"/>
    </location>
</feature>
<evidence type="ECO:0000313" key="4">
    <source>
        <dbReference type="EMBL" id="SHL58775.1"/>
    </source>
</evidence>
<name>A0A1M7BUR1_9BACL</name>
<evidence type="ECO:0000256" key="1">
    <source>
        <dbReference type="ARBA" id="ARBA00022679"/>
    </source>
</evidence>
<dbReference type="STRING" id="1123231.SAMN02745189_00600"/>
<dbReference type="AlphaFoldDB" id="A0A1M7BUR1"/>
<evidence type="ECO:0000256" key="2">
    <source>
        <dbReference type="ARBA" id="ARBA00023315"/>
    </source>
</evidence>
<dbReference type="CDD" id="cd04301">
    <property type="entry name" value="NAT_SF"/>
    <property type="match status" value="1"/>
</dbReference>
<keyword evidence="2 4" id="KW-0012">Acyltransferase</keyword>
<accession>A0A1M7BUR1</accession>